<organism evidence="9 10">
    <name type="scientific">Nitratifractor salsuginis (strain DSM 16511 / JCM 12458 / E9I37-1)</name>
    <dbReference type="NCBI Taxonomy" id="749222"/>
    <lineage>
        <taxon>Bacteria</taxon>
        <taxon>Pseudomonadati</taxon>
        <taxon>Campylobacterota</taxon>
        <taxon>Epsilonproteobacteria</taxon>
        <taxon>Campylobacterales</taxon>
        <taxon>Sulfurovaceae</taxon>
        <taxon>Nitratifractor</taxon>
    </lineage>
</organism>
<comment type="function">
    <text evidence="7">Catalyzes the 2'-O methylation of guanosine at position 18 in tRNA.</text>
</comment>
<dbReference type="STRING" id="749222.Nitsa_1307"/>
<dbReference type="Proteomes" id="UP000008633">
    <property type="component" value="Chromosome"/>
</dbReference>
<comment type="similarity">
    <text evidence="7">Belongs to the class IV-like SAM-binding methyltransferase superfamily. RNA methyltransferase TrmH family.</text>
</comment>
<keyword evidence="4 7" id="KW-0949">S-adenosyl-L-methionine</keyword>
<dbReference type="SUPFAM" id="SSF75217">
    <property type="entry name" value="alpha/beta knot"/>
    <property type="match status" value="1"/>
</dbReference>
<feature type="binding site" evidence="7">
    <location>
        <position position="107"/>
    </location>
    <ligand>
        <name>S-adenosyl-L-methionine</name>
        <dbReference type="ChEBI" id="CHEBI:59789"/>
    </ligand>
</feature>
<comment type="caution">
    <text evidence="7">Lacks conserved residue(s) required for the propagation of feature annotation.</text>
</comment>
<reference evidence="10" key="2">
    <citation type="submission" date="2011-01" db="EMBL/GenBank/DDBJ databases">
        <title>The complete genome of Nitratifractor salsuginis DSM 16511.</title>
        <authorList>
            <consortium name="US DOE Joint Genome Institute (JGI-PGF)"/>
            <person name="Lucas S."/>
            <person name="Copeland A."/>
            <person name="Lapidus A."/>
            <person name="Bruce D."/>
            <person name="Goodwin L."/>
            <person name="Pitluck S."/>
            <person name="Kyrpides N."/>
            <person name="Mavromatis K."/>
            <person name="Ivanova N."/>
            <person name="Mikhailova N."/>
            <person name="Zeytun A."/>
            <person name="Detter J.C."/>
            <person name="Tapia R."/>
            <person name="Han C."/>
            <person name="Land M."/>
            <person name="Hauser L."/>
            <person name="Markowitz V."/>
            <person name="Cheng J.-F."/>
            <person name="Hugenholtz P."/>
            <person name="Woyke T."/>
            <person name="Wu D."/>
            <person name="Tindall B."/>
            <person name="Schuetze A."/>
            <person name="Brambilla E."/>
            <person name="Klenk H.-P."/>
            <person name="Eisen J.A."/>
        </authorList>
    </citation>
    <scope>NUCLEOTIDE SEQUENCE [LARGE SCALE GENOMIC DNA]</scope>
    <source>
        <strain evidence="10">DSM 16511 / JCM 12458 / E9I37-1</strain>
    </source>
</reference>
<evidence type="ECO:0000313" key="9">
    <source>
        <dbReference type="EMBL" id="ADV46558.1"/>
    </source>
</evidence>
<keyword evidence="6 7" id="KW-0694">RNA-binding</keyword>
<evidence type="ECO:0000256" key="7">
    <source>
        <dbReference type="HAMAP-Rule" id="MF_02060"/>
    </source>
</evidence>
<feature type="binding site" evidence="7">
    <location>
        <position position="159"/>
    </location>
    <ligand>
        <name>S-adenosyl-L-methionine</name>
        <dbReference type="ChEBI" id="CHEBI:59789"/>
    </ligand>
</feature>
<dbReference type="EMBL" id="CP002452">
    <property type="protein sequence ID" value="ADV46558.1"/>
    <property type="molecule type" value="Genomic_DNA"/>
</dbReference>
<proteinExistence type="inferred from homology"/>
<keyword evidence="5 7" id="KW-0819">tRNA processing</keyword>
<evidence type="ECO:0000256" key="6">
    <source>
        <dbReference type="ARBA" id="ARBA00022884"/>
    </source>
</evidence>
<protein>
    <recommendedName>
        <fullName evidence="7">tRNA (guanosine(18)-2'-O)-methyltransferase</fullName>
        <ecNumber evidence="7">2.1.1.34</ecNumber>
    </recommendedName>
    <alternativeName>
        <fullName evidence="7">tRNA [Gm18] methyltransferase</fullName>
    </alternativeName>
</protein>
<sequence>MKERLTRLVTPERLARIEALLAAKQPCLQIFLDDVHDSRNMSAVIRTADAVGVLDIFYARNNPQHVPVHTLVTQGAHRWLRRHRIPYEERAEFLRKKREEGMQIVVTHLEEASLDFRDVDYTRPTMLVLGNEREGVSPEVLAEASHSVIIPMHGMVQSLNISVAAALILYEAERQRKAAGYYEEARMPEPERRALLEEWLRRDTLVRRSKGRVRVIE</sequence>
<accession>E6WYX2</accession>
<dbReference type="AlphaFoldDB" id="E6WYX2"/>
<evidence type="ECO:0000313" key="10">
    <source>
        <dbReference type="Proteomes" id="UP000008633"/>
    </source>
</evidence>
<keyword evidence="3 7" id="KW-0808">Transferase</keyword>
<dbReference type="Gene3D" id="3.40.1280.10">
    <property type="match status" value="1"/>
</dbReference>
<evidence type="ECO:0000256" key="3">
    <source>
        <dbReference type="ARBA" id="ARBA00022679"/>
    </source>
</evidence>
<reference evidence="9 10" key="1">
    <citation type="journal article" date="2011" name="Stand. Genomic Sci.">
        <title>Complete genome sequence of Nitratifractor salsuginis type strain (E9I37-1).</title>
        <authorList>
            <person name="Anderson I."/>
            <person name="Sikorski J."/>
            <person name="Zeytun A."/>
            <person name="Nolan M."/>
            <person name="Lapidus A."/>
            <person name="Lucas S."/>
            <person name="Hammon N."/>
            <person name="Deshpande S."/>
            <person name="Cheng J.F."/>
            <person name="Tapia R."/>
            <person name="Han C."/>
            <person name="Goodwin L."/>
            <person name="Pitluck S."/>
            <person name="Liolios K."/>
            <person name="Pagani I."/>
            <person name="Ivanova N."/>
            <person name="Huntemann M."/>
            <person name="Mavromatis K."/>
            <person name="Ovchinikova G."/>
            <person name="Pati A."/>
            <person name="Chen A."/>
            <person name="Palaniappan K."/>
            <person name="Land M."/>
            <person name="Hauser L."/>
            <person name="Brambilla E.M."/>
            <person name="Ngatchou-Djao O.D."/>
            <person name="Rohde M."/>
            <person name="Tindall B.J."/>
            <person name="Goker M."/>
            <person name="Detter J.C."/>
            <person name="Woyke T."/>
            <person name="Bristow J."/>
            <person name="Eisen J.A."/>
            <person name="Markowitz V."/>
            <person name="Hugenholtz P."/>
            <person name="Klenk H.P."/>
            <person name="Kyrpides N.C."/>
        </authorList>
    </citation>
    <scope>NUCLEOTIDE SEQUENCE [LARGE SCALE GENOMIC DNA]</scope>
    <source>
        <strain evidence="10">DSM 16511 / JCM 12458 / E9I37-1</strain>
    </source>
</reference>
<evidence type="ECO:0000256" key="2">
    <source>
        <dbReference type="ARBA" id="ARBA00022603"/>
    </source>
</evidence>
<dbReference type="GO" id="GO:0141100">
    <property type="term" value="F:tRNA (guanine(18)-2'-O)-methyltransferase activity"/>
    <property type="evidence" value="ECO:0007669"/>
    <property type="project" value="UniProtKB-UniRule"/>
</dbReference>
<evidence type="ECO:0000259" key="8">
    <source>
        <dbReference type="Pfam" id="PF00588"/>
    </source>
</evidence>
<gene>
    <name evidence="7" type="primary">trmH</name>
    <name evidence="9" type="ordered locus">Nitsa_1307</name>
</gene>
<feature type="domain" description="tRNA/rRNA methyltransferase SpoU type" evidence="8">
    <location>
        <begin position="29"/>
        <end position="170"/>
    </location>
</feature>
<evidence type="ECO:0000256" key="1">
    <source>
        <dbReference type="ARBA" id="ARBA00022555"/>
    </source>
</evidence>
<dbReference type="GO" id="GO:0002938">
    <property type="term" value="P:tRNA guanine ribose methylation"/>
    <property type="evidence" value="ECO:0007669"/>
    <property type="project" value="UniProtKB-UniRule"/>
</dbReference>
<dbReference type="KEGG" id="nsa:Nitsa_1307"/>
<dbReference type="EC" id="2.1.1.34" evidence="7"/>
<dbReference type="Pfam" id="PF00588">
    <property type="entry name" value="SpoU_methylase"/>
    <property type="match status" value="1"/>
</dbReference>
<dbReference type="HOGENOM" id="CLU_021322_4_2_7"/>
<dbReference type="eggNOG" id="COG0566">
    <property type="taxonomic scope" value="Bacteria"/>
</dbReference>
<dbReference type="CDD" id="cd18092">
    <property type="entry name" value="SpoU-like_TrmH"/>
    <property type="match status" value="1"/>
</dbReference>
<dbReference type="PANTHER" id="PTHR43453">
    <property type="entry name" value="RRNA METHYLASE-LIKE"/>
    <property type="match status" value="1"/>
</dbReference>
<dbReference type="InterPro" id="IPR033671">
    <property type="entry name" value="TrmH"/>
</dbReference>
<name>E6WYX2_NITSE</name>
<feature type="binding site" evidence="7">
    <location>
        <position position="150"/>
    </location>
    <ligand>
        <name>S-adenosyl-L-methionine</name>
        <dbReference type="ChEBI" id="CHEBI:59789"/>
    </ligand>
</feature>
<dbReference type="InterPro" id="IPR001537">
    <property type="entry name" value="SpoU_MeTrfase"/>
</dbReference>
<evidence type="ECO:0000256" key="4">
    <source>
        <dbReference type="ARBA" id="ARBA00022691"/>
    </source>
</evidence>
<dbReference type="HAMAP" id="MF_02060">
    <property type="entry name" value="tRNA_methyltr_TrmH"/>
    <property type="match status" value="1"/>
</dbReference>
<evidence type="ECO:0000256" key="5">
    <source>
        <dbReference type="ARBA" id="ARBA00022694"/>
    </source>
</evidence>
<keyword evidence="10" id="KW-1185">Reference proteome</keyword>
<dbReference type="InterPro" id="IPR029026">
    <property type="entry name" value="tRNA_m1G_MTases_N"/>
</dbReference>
<dbReference type="PANTHER" id="PTHR43453:SF1">
    <property type="entry name" value="TRNA_RRNA METHYLTRANSFERASE SPOU TYPE DOMAIN-CONTAINING PROTEIN"/>
    <property type="match status" value="1"/>
</dbReference>
<keyword evidence="2 7" id="KW-0489">Methyltransferase</keyword>
<keyword evidence="1 7" id="KW-0820">tRNA-binding</keyword>
<comment type="catalytic activity">
    <reaction evidence="7">
        <text>guanosine(18) in tRNA + S-adenosyl-L-methionine = 2'-O-methylguanosine(18) in tRNA + S-adenosyl-L-homocysteine + H(+)</text>
        <dbReference type="Rhea" id="RHEA:20077"/>
        <dbReference type="Rhea" id="RHEA-COMP:10190"/>
        <dbReference type="Rhea" id="RHEA-COMP:10192"/>
        <dbReference type="ChEBI" id="CHEBI:15378"/>
        <dbReference type="ChEBI" id="CHEBI:57856"/>
        <dbReference type="ChEBI" id="CHEBI:59789"/>
        <dbReference type="ChEBI" id="CHEBI:74269"/>
        <dbReference type="ChEBI" id="CHEBI:74445"/>
        <dbReference type="EC" id="2.1.1.34"/>
    </reaction>
</comment>
<dbReference type="GO" id="GO:0000049">
    <property type="term" value="F:tRNA binding"/>
    <property type="evidence" value="ECO:0007669"/>
    <property type="project" value="UniProtKB-UniRule"/>
</dbReference>
<dbReference type="RefSeq" id="WP_013554248.1">
    <property type="nucleotide sequence ID" value="NC_014935.1"/>
</dbReference>
<dbReference type="InterPro" id="IPR029028">
    <property type="entry name" value="Alpha/beta_knot_MTases"/>
</dbReference>